<dbReference type="InterPro" id="IPR000608">
    <property type="entry name" value="UBC"/>
</dbReference>
<dbReference type="CDD" id="cd23800">
    <property type="entry name" value="UBCc_UBE2K"/>
    <property type="match status" value="1"/>
</dbReference>
<evidence type="ECO:0000256" key="2">
    <source>
        <dbReference type="ARBA" id="ARBA00022679"/>
    </source>
</evidence>
<dbReference type="Pfam" id="PF09288">
    <property type="entry name" value="UBA_3"/>
    <property type="match status" value="1"/>
</dbReference>
<sequence>MSDARLRRVQKEIRDCAKDKTSQISIEMIDENPFHLVGAFPGPPDTPYEGGYYEVDINIPETYPFQPVKMKFITKVYHPNVSSASGAICLDILKDAWSPVLTLKSTLISLQSLLNEPVPEDPQDAEVAKHYNSDRAGFISTAKHWAQAYAQAPVHKQQGGVTGGGGTKKVTDAEMAGLSEASVSQFVDMGFERPKVISVLKRMNYRGNNISNINENTVLEELFK</sequence>
<dbReference type="RefSeq" id="XP_052944806.1">
    <property type="nucleotide sequence ID" value="XM_053092565.1"/>
</dbReference>
<dbReference type="PROSITE" id="PS00183">
    <property type="entry name" value="UBC_1"/>
    <property type="match status" value="1"/>
</dbReference>
<dbReference type="SUPFAM" id="SSF46934">
    <property type="entry name" value="UBA-like"/>
    <property type="match status" value="1"/>
</dbReference>
<dbReference type="InterPro" id="IPR050113">
    <property type="entry name" value="Ub_conjugating_enzyme"/>
</dbReference>
<dbReference type="GO" id="GO:0061631">
    <property type="term" value="F:ubiquitin conjugating enzyme activity"/>
    <property type="evidence" value="ECO:0007669"/>
    <property type="project" value="UniProtKB-EC"/>
</dbReference>
<dbReference type="Pfam" id="PF00179">
    <property type="entry name" value="UQ_con"/>
    <property type="match status" value="1"/>
</dbReference>
<reference evidence="11" key="1">
    <citation type="journal article" date="2022" name="G3 (Bethesda)">
        <title>High quality genome of the basidiomycete yeast Dioszegia hungarica PDD-24b-2 isolated from cloud water.</title>
        <authorList>
            <person name="Jarrige D."/>
            <person name="Haridas S."/>
            <person name="Bleykasten-Grosshans C."/>
            <person name="Joly M."/>
            <person name="Nadalig T."/>
            <person name="Sancelme M."/>
            <person name="Vuilleumier S."/>
            <person name="Grigoriev I.V."/>
            <person name="Amato P."/>
            <person name="Bringel F."/>
        </authorList>
    </citation>
    <scope>NUCLEOTIDE SEQUENCE</scope>
    <source>
        <strain evidence="11">PDD-24b-2</strain>
    </source>
</reference>
<dbReference type="GO" id="GO:0005524">
    <property type="term" value="F:ATP binding"/>
    <property type="evidence" value="ECO:0007669"/>
    <property type="project" value="UniProtKB-UniRule"/>
</dbReference>
<dbReference type="FunFam" id="3.10.110.10:FF:000037">
    <property type="entry name" value="ubiquitin-conjugating enzyme E2 27"/>
    <property type="match status" value="1"/>
</dbReference>
<protein>
    <recommendedName>
        <fullName evidence="6">Ubiquitin-conjugating enzyme E2 1</fullName>
        <ecNumber evidence="1">2.3.2.23</ecNumber>
    </recommendedName>
    <alternativeName>
        <fullName evidence="7">E2 ubiquitin-conjugating enzyme 1</fullName>
    </alternativeName>
</protein>
<dbReference type="InterPro" id="IPR016135">
    <property type="entry name" value="UBQ-conjugating_enzyme/RWD"/>
</dbReference>
<dbReference type="InterPro" id="IPR009060">
    <property type="entry name" value="UBA-like_sf"/>
</dbReference>
<evidence type="ECO:0000259" key="10">
    <source>
        <dbReference type="PROSITE" id="PS50127"/>
    </source>
</evidence>
<gene>
    <name evidence="11" type="ORF">MKK02DRAFT_43705</name>
</gene>
<dbReference type="AlphaFoldDB" id="A0AA38H8S9"/>
<keyword evidence="3 9" id="KW-0547">Nucleotide-binding</keyword>
<dbReference type="SUPFAM" id="SSF54495">
    <property type="entry name" value="UBC-like"/>
    <property type="match status" value="1"/>
</dbReference>
<dbReference type="PROSITE" id="PS50127">
    <property type="entry name" value="UBC_2"/>
    <property type="match status" value="1"/>
</dbReference>
<dbReference type="SMART" id="SM00212">
    <property type="entry name" value="UBCc"/>
    <property type="match status" value="1"/>
</dbReference>
<evidence type="ECO:0000313" key="11">
    <source>
        <dbReference type="EMBL" id="KAI9635029.1"/>
    </source>
</evidence>
<evidence type="ECO:0000256" key="3">
    <source>
        <dbReference type="ARBA" id="ARBA00022741"/>
    </source>
</evidence>
<proteinExistence type="inferred from homology"/>
<dbReference type="InterPro" id="IPR023313">
    <property type="entry name" value="UBQ-conjugating_AS"/>
</dbReference>
<dbReference type="EMBL" id="JAKWFO010000005">
    <property type="protein sequence ID" value="KAI9635029.1"/>
    <property type="molecule type" value="Genomic_DNA"/>
</dbReference>
<evidence type="ECO:0000256" key="8">
    <source>
        <dbReference type="PROSITE-ProRule" id="PRU10133"/>
    </source>
</evidence>
<evidence type="ECO:0000256" key="9">
    <source>
        <dbReference type="RuleBase" id="RU362109"/>
    </source>
</evidence>
<evidence type="ECO:0000256" key="1">
    <source>
        <dbReference type="ARBA" id="ARBA00012486"/>
    </source>
</evidence>
<dbReference type="Gene3D" id="1.10.8.10">
    <property type="entry name" value="DNA helicase RuvA subunit, C-terminal domain"/>
    <property type="match status" value="1"/>
</dbReference>
<keyword evidence="4 9" id="KW-0833">Ubl conjugation pathway</keyword>
<feature type="active site" description="Glycyl thioester intermediate" evidence="8">
    <location>
        <position position="89"/>
    </location>
</feature>
<dbReference type="InterPro" id="IPR015368">
    <property type="entry name" value="UBA_C_fun"/>
</dbReference>
<dbReference type="PANTHER" id="PTHR24067">
    <property type="entry name" value="UBIQUITIN-CONJUGATING ENZYME E2"/>
    <property type="match status" value="1"/>
</dbReference>
<evidence type="ECO:0000256" key="5">
    <source>
        <dbReference type="ARBA" id="ARBA00022840"/>
    </source>
</evidence>
<evidence type="ECO:0000256" key="4">
    <source>
        <dbReference type="ARBA" id="ARBA00022786"/>
    </source>
</evidence>
<keyword evidence="5 9" id="KW-0067">ATP-binding</keyword>
<dbReference type="Gene3D" id="3.10.110.10">
    <property type="entry name" value="Ubiquitin Conjugating Enzyme"/>
    <property type="match status" value="1"/>
</dbReference>
<dbReference type="EC" id="2.3.2.23" evidence="1"/>
<evidence type="ECO:0000256" key="6">
    <source>
        <dbReference type="ARBA" id="ARBA00072431"/>
    </source>
</evidence>
<organism evidence="11 12">
    <name type="scientific">Dioszegia hungarica</name>
    <dbReference type="NCBI Taxonomy" id="4972"/>
    <lineage>
        <taxon>Eukaryota</taxon>
        <taxon>Fungi</taxon>
        <taxon>Dikarya</taxon>
        <taxon>Basidiomycota</taxon>
        <taxon>Agaricomycotina</taxon>
        <taxon>Tremellomycetes</taxon>
        <taxon>Tremellales</taxon>
        <taxon>Bulleribasidiaceae</taxon>
        <taxon>Dioszegia</taxon>
    </lineage>
</organism>
<feature type="domain" description="UBC core" evidence="10">
    <location>
        <begin position="4"/>
        <end position="151"/>
    </location>
</feature>
<comment type="caution">
    <text evidence="11">The sequence shown here is derived from an EMBL/GenBank/DDBJ whole genome shotgun (WGS) entry which is preliminary data.</text>
</comment>
<keyword evidence="12" id="KW-1185">Reference proteome</keyword>
<keyword evidence="2" id="KW-0808">Transferase</keyword>
<evidence type="ECO:0000256" key="7">
    <source>
        <dbReference type="ARBA" id="ARBA00077197"/>
    </source>
</evidence>
<evidence type="ECO:0000313" key="12">
    <source>
        <dbReference type="Proteomes" id="UP001164286"/>
    </source>
</evidence>
<accession>A0AA38H8S9</accession>
<comment type="similarity">
    <text evidence="9">Belongs to the ubiquitin-conjugating enzyme family.</text>
</comment>
<dbReference type="Proteomes" id="UP001164286">
    <property type="component" value="Unassembled WGS sequence"/>
</dbReference>
<name>A0AA38H8S9_9TREE</name>
<dbReference type="GeneID" id="77731770"/>
<dbReference type="CDD" id="cd14311">
    <property type="entry name" value="UBA_II_E2_UBC1"/>
    <property type="match status" value="1"/>
</dbReference>